<dbReference type="SUPFAM" id="SSF49899">
    <property type="entry name" value="Concanavalin A-like lectins/glucanases"/>
    <property type="match status" value="1"/>
</dbReference>
<dbReference type="Pfam" id="PF00722">
    <property type="entry name" value="Glyco_hydro_16"/>
    <property type="match status" value="1"/>
</dbReference>
<gene>
    <name evidence="5" type="ORF">ABS772_21555</name>
</gene>
<evidence type="ECO:0000259" key="4">
    <source>
        <dbReference type="PROSITE" id="PS51762"/>
    </source>
</evidence>
<keyword evidence="3" id="KW-0964">Secreted</keyword>
<dbReference type="PROSITE" id="PS00330">
    <property type="entry name" value="HEMOLYSIN_CALCIUM"/>
    <property type="match status" value="1"/>
</dbReference>
<keyword evidence="6" id="KW-1185">Reference proteome</keyword>
<accession>A0ABV1QSW1</accession>
<dbReference type="PANTHER" id="PTHR38340:SF1">
    <property type="entry name" value="S-LAYER PROTEIN"/>
    <property type="match status" value="1"/>
</dbReference>
<comment type="similarity">
    <text evidence="2">Belongs to the glycosyl hydrolase 16 family.</text>
</comment>
<evidence type="ECO:0000256" key="1">
    <source>
        <dbReference type="ARBA" id="ARBA00004613"/>
    </source>
</evidence>
<name>A0ABV1QSW1_9HYPH</name>
<dbReference type="InterPro" id="IPR050557">
    <property type="entry name" value="RTX_toxin/Mannuronan_C5-epim"/>
</dbReference>
<dbReference type="Proteomes" id="UP001480955">
    <property type="component" value="Unassembled WGS sequence"/>
</dbReference>
<sequence length="1616" mass="165595">MSEITRFAASAAIGMNGRTVGLFVVPAAGRADSIRDFAAGEGGDVLLLPGGLFSSFAQFAAALTASGEDTLVALPGQGTLTLKGVRPASLTFANVVLDPPTSAKATAWLNGVAKGDIVTGTARADELKDGVGGMTLSGGAGDDTYIAYNQSTRIVEAKGGGIDTVVTWASSFALAEDQEIENLTFRGTGAATGTGNRLANVITGTGGANILAGAGGNDLLIGGGGNDVFVLARGDGFDTITDFVATGAEADRLRLGGFAATSFAELKAGMAQVGRDVVISLGGTDGVLLRNVALASLSAANFEFSFTGGTGNDTIRGGEGNDLLTGGLGRDTFVIERGGGSDTITDFVAGASGDTLSIRNYGFGDFAAFRAAAKQSGGDTVVTLGGGETLTLKNVAASSLIAANVTVQNAVAAVAIKAAVATISATTLPLSGAANNWLTASVAGALVNGTLRNDQISASAANLTLAGGLGDDTYIVNTTTRVVEKAGEGIDTVMTWLGDTVLPDNVENLLIKATGAAQGTGNDLANLIVGGTGANLLTGGRGNDVLTGGGGKDVFVMRTGDGRDTITDFGLTGTEADLLRLDGYTFADFAALKAAMVQNGADTVIALNATDSVVLRNVTLSGLTAAHFDLLNVADTLVASAAGGILDGGRGSDTLIGGTGRDVFVVSKGNGSDTVLNFTVGSTGDVLDLRSYGLKTFADLRAASVQSGSDTVIALGGGETVTLKNVKLADLTAGNVLLEFGLPASASPTKWINTTADKQTLTGTSGNDQFQVSKTSPTLIGGSGDDTYLVSRFSDVVVEKPGEGTDTVVTWGNGYKLTDSQSIENLTLNGTGNSSAWGNGLDNIITGNAGNNGLNGAKGNDILTGGGGRDTFIVVKGEGNDIITDFTPAEDRLRLDGFAFKSFADVAKVMSQVGTSVVLRLGGDQTLILQNAKLADITADTVLLPVDTGGMVQTFRDDFSTFSNYKGTSGTWLTRFEWSGDAAYTLVGNHEGHLYVDPSFKGITGKVAPSALGLNPFSIEDGSLVITAKPIEASAKPYTGAYAFTSGMISNQAVFAQTYGHFEMVADLPEGKGAWPAFWLLPTDNSWPPELDVLETFGDVPDMVHHNLHSTSQGNSHSQDGDWVMTDTLSGKHAFSVTWTPYTVTFFVDGKQTAQYATPTDMNKSMYMIANLAMGGETSWSGAADLNTTAQYKIDSITAWQLPEYTLERYTLKTSAASSHVVTGTASTETLTGTAAADMLVGQGGADTLRGGLGDDTYVVSVAGTTVTEAFDAGIDTVRSSVSFVLSENVENLTLTGTGSIDATGNSQSNILVGNAGDNVIRGGAGNDILTGGLGNDTFAFSKGSGSDIITDFQAGAGAGDVARIDDYGFTSFAGIQAAMSQHGADVYLALSPSDTLVFRNHTLADFSADDFRLPSDLPVSNGYIRVETGTAGNDTVVGTGSNNLLDGKGGSDTLVGGWGDDTYRVYSGGTTTIVERPGEGVDTVEAYASYTLPGNVENFKAMTWNVGATGNGLDNRIWGSGGSETLNGKAGNDWLWGGAGNDTFVYEKGSGFDTIADFHVKTASGERDVLKLVGYSTNAYLTHTADVWTIHDGAVQDSLRIVGVTQLGTADVLFA</sequence>
<dbReference type="InterPro" id="IPR013320">
    <property type="entry name" value="ConA-like_dom_sf"/>
</dbReference>
<dbReference type="Gene3D" id="2.150.10.10">
    <property type="entry name" value="Serralysin-like metalloprotease, C-terminal"/>
    <property type="match status" value="9"/>
</dbReference>
<dbReference type="InterPro" id="IPR011049">
    <property type="entry name" value="Serralysin-like_metalloprot_C"/>
</dbReference>
<dbReference type="Gene3D" id="2.60.120.200">
    <property type="match status" value="1"/>
</dbReference>
<proteinExistence type="inferred from homology"/>
<dbReference type="SUPFAM" id="SSF51120">
    <property type="entry name" value="beta-Roll"/>
    <property type="match status" value="7"/>
</dbReference>
<dbReference type="EMBL" id="JBELQE010000110">
    <property type="protein sequence ID" value="MER2252512.1"/>
    <property type="molecule type" value="Genomic_DNA"/>
</dbReference>
<evidence type="ECO:0000256" key="2">
    <source>
        <dbReference type="ARBA" id="ARBA00006865"/>
    </source>
</evidence>
<comment type="caution">
    <text evidence="5">The sequence shown here is derived from an EMBL/GenBank/DDBJ whole genome shotgun (WGS) entry which is preliminary data.</text>
</comment>
<dbReference type="PANTHER" id="PTHR38340">
    <property type="entry name" value="S-LAYER PROTEIN"/>
    <property type="match status" value="1"/>
</dbReference>
<dbReference type="PRINTS" id="PR00313">
    <property type="entry name" value="CABNDNGRPT"/>
</dbReference>
<comment type="subcellular location">
    <subcellularLocation>
        <location evidence="1">Secreted</location>
    </subcellularLocation>
</comment>
<reference evidence="5 6" key="1">
    <citation type="submission" date="2024-06" db="EMBL/GenBank/DDBJ databases">
        <authorList>
            <person name="Campbell A.G."/>
        </authorList>
    </citation>
    <scope>NUCLEOTIDE SEQUENCE [LARGE SCALE GENOMIC DNA]</scope>
    <source>
        <strain evidence="5 6">EM12</strain>
    </source>
</reference>
<evidence type="ECO:0000313" key="6">
    <source>
        <dbReference type="Proteomes" id="UP001480955"/>
    </source>
</evidence>
<protein>
    <submittedName>
        <fullName evidence="5">Family 16 glycosylhydrolase</fullName>
    </submittedName>
</protein>
<dbReference type="Pfam" id="PF00353">
    <property type="entry name" value="HemolysinCabind"/>
    <property type="match status" value="11"/>
</dbReference>
<evidence type="ECO:0000313" key="5">
    <source>
        <dbReference type="EMBL" id="MER2252512.1"/>
    </source>
</evidence>
<dbReference type="RefSeq" id="WP_350396800.1">
    <property type="nucleotide sequence ID" value="NZ_JBELQE010000110.1"/>
</dbReference>
<dbReference type="CDD" id="cd08023">
    <property type="entry name" value="GH16_laminarinase_like"/>
    <property type="match status" value="1"/>
</dbReference>
<dbReference type="InterPro" id="IPR001343">
    <property type="entry name" value="Hemolysn_Ca-bd"/>
</dbReference>
<dbReference type="PROSITE" id="PS51762">
    <property type="entry name" value="GH16_2"/>
    <property type="match status" value="1"/>
</dbReference>
<dbReference type="InterPro" id="IPR018511">
    <property type="entry name" value="Hemolysin-typ_Ca-bd_CS"/>
</dbReference>
<organism evidence="5 6">
    <name type="scientific">Methylorubrum podarium</name>
    <dbReference type="NCBI Taxonomy" id="200476"/>
    <lineage>
        <taxon>Bacteria</taxon>
        <taxon>Pseudomonadati</taxon>
        <taxon>Pseudomonadota</taxon>
        <taxon>Alphaproteobacteria</taxon>
        <taxon>Hyphomicrobiales</taxon>
        <taxon>Methylobacteriaceae</taxon>
        <taxon>Methylorubrum</taxon>
    </lineage>
</organism>
<evidence type="ECO:0000256" key="3">
    <source>
        <dbReference type="ARBA" id="ARBA00022525"/>
    </source>
</evidence>
<feature type="domain" description="GH16" evidence="4">
    <location>
        <begin position="939"/>
        <end position="1205"/>
    </location>
</feature>
<dbReference type="InterPro" id="IPR000757">
    <property type="entry name" value="Beta-glucanase-like"/>
</dbReference>